<feature type="compositionally biased region" description="Polar residues" evidence="1">
    <location>
        <begin position="62"/>
        <end position="71"/>
    </location>
</feature>
<feature type="region of interest" description="Disordered" evidence="1">
    <location>
        <begin position="42"/>
        <end position="71"/>
    </location>
</feature>
<evidence type="ECO:0000313" key="2">
    <source>
        <dbReference type="EMBL" id="GAO48296.1"/>
    </source>
</evidence>
<gene>
    <name evidence="2" type="ORF">G7K_2474-t1</name>
</gene>
<reference evidence="2 3" key="2">
    <citation type="journal article" date="2014" name="J. Gen. Appl. Microbiol.">
        <title>The early diverging ascomycetous budding yeast Saitoella complicata has three histone deacetylases belonging to the Clr6, Hos2, and Rpd3 lineages.</title>
        <authorList>
            <person name="Nishida H."/>
            <person name="Matsumoto T."/>
            <person name="Kondo S."/>
            <person name="Hamamoto M."/>
            <person name="Yoshikawa H."/>
        </authorList>
    </citation>
    <scope>NUCLEOTIDE SEQUENCE [LARGE SCALE GENOMIC DNA]</scope>
    <source>
        <strain evidence="2 3">NRRL Y-17804</strain>
    </source>
</reference>
<accession>A0A0E9NEZ8</accession>
<comment type="caution">
    <text evidence="2">The sequence shown here is derived from an EMBL/GenBank/DDBJ whole genome shotgun (WGS) entry which is preliminary data.</text>
</comment>
<dbReference type="Proteomes" id="UP000033140">
    <property type="component" value="Unassembled WGS sequence"/>
</dbReference>
<sequence length="187" mass="20361">MTRYSCSSKHLHSNGYTSCIYQDDQTLRGLSPTPKAGCLQATASSDVTGEQNTKSPIDRQYSPPTTTMAGSSPSPTFQSLFSFYLITAILSFIWPDAFTSARTTALHILMLTCYVFAANRQTESSPYDAMKMGATMAELIYTAGGVVCLPWRKTSLALWLAHGFFAGSLVGEVGWKKLRVFALGGKE</sequence>
<feature type="compositionally biased region" description="Polar residues" evidence="1">
    <location>
        <begin position="42"/>
        <end position="55"/>
    </location>
</feature>
<dbReference type="EMBL" id="BACD03000014">
    <property type="protein sequence ID" value="GAO48296.1"/>
    <property type="molecule type" value="Genomic_DNA"/>
</dbReference>
<dbReference type="AlphaFoldDB" id="A0A0E9NEZ8"/>
<organism evidence="2 3">
    <name type="scientific">Saitoella complicata (strain BCRC 22490 / CBS 7301 / JCM 7358 / NBRC 10748 / NRRL Y-17804)</name>
    <dbReference type="NCBI Taxonomy" id="698492"/>
    <lineage>
        <taxon>Eukaryota</taxon>
        <taxon>Fungi</taxon>
        <taxon>Dikarya</taxon>
        <taxon>Ascomycota</taxon>
        <taxon>Taphrinomycotina</taxon>
        <taxon>Taphrinomycotina incertae sedis</taxon>
        <taxon>Saitoella</taxon>
    </lineage>
</organism>
<protein>
    <submittedName>
        <fullName evidence="2">Uncharacterized protein</fullName>
    </submittedName>
</protein>
<name>A0A0E9NEZ8_SAICN</name>
<evidence type="ECO:0000256" key="1">
    <source>
        <dbReference type="SAM" id="MobiDB-lite"/>
    </source>
</evidence>
<proteinExistence type="predicted"/>
<reference evidence="2 3" key="3">
    <citation type="journal article" date="2015" name="Genome Announc.">
        <title>Draft Genome Sequence of the Archiascomycetous Yeast Saitoella complicata.</title>
        <authorList>
            <person name="Yamauchi K."/>
            <person name="Kondo S."/>
            <person name="Hamamoto M."/>
            <person name="Takahashi Y."/>
            <person name="Ogura Y."/>
            <person name="Hayashi T."/>
            <person name="Nishida H."/>
        </authorList>
    </citation>
    <scope>NUCLEOTIDE SEQUENCE [LARGE SCALE GENOMIC DNA]</scope>
    <source>
        <strain evidence="2 3">NRRL Y-17804</strain>
    </source>
</reference>
<reference evidence="2 3" key="1">
    <citation type="journal article" date="2011" name="J. Gen. Appl. Microbiol.">
        <title>Draft genome sequencing of the enigmatic yeast Saitoella complicata.</title>
        <authorList>
            <person name="Nishida H."/>
            <person name="Hamamoto M."/>
            <person name="Sugiyama J."/>
        </authorList>
    </citation>
    <scope>NUCLEOTIDE SEQUENCE [LARGE SCALE GENOMIC DNA]</scope>
    <source>
        <strain evidence="2 3">NRRL Y-17804</strain>
    </source>
</reference>
<evidence type="ECO:0000313" key="3">
    <source>
        <dbReference type="Proteomes" id="UP000033140"/>
    </source>
</evidence>
<keyword evidence="3" id="KW-1185">Reference proteome</keyword>